<organism evidence="2 3">
    <name type="scientific">Caerostris darwini</name>
    <dbReference type="NCBI Taxonomy" id="1538125"/>
    <lineage>
        <taxon>Eukaryota</taxon>
        <taxon>Metazoa</taxon>
        <taxon>Ecdysozoa</taxon>
        <taxon>Arthropoda</taxon>
        <taxon>Chelicerata</taxon>
        <taxon>Arachnida</taxon>
        <taxon>Araneae</taxon>
        <taxon>Araneomorphae</taxon>
        <taxon>Entelegynae</taxon>
        <taxon>Araneoidea</taxon>
        <taxon>Araneidae</taxon>
        <taxon>Caerostris</taxon>
    </lineage>
</organism>
<dbReference type="AlphaFoldDB" id="A0AAV4T6A4"/>
<proteinExistence type="predicted"/>
<feature type="region of interest" description="Disordered" evidence="1">
    <location>
        <begin position="190"/>
        <end position="212"/>
    </location>
</feature>
<dbReference type="EMBL" id="BPLQ01009154">
    <property type="protein sequence ID" value="GIY42118.1"/>
    <property type="molecule type" value="Genomic_DNA"/>
</dbReference>
<evidence type="ECO:0000256" key="1">
    <source>
        <dbReference type="SAM" id="MobiDB-lite"/>
    </source>
</evidence>
<sequence>MALIFPLYQPGHSKTRIDLTLEQCWVNHFTPFPSHGLQNGEAKSRKELCTGCRLHPHPIPTKQQSLAFRNQKFAGRISVLANRISMKLQPQALRRQPGYIPPVSGILNNWIDKWNLPLYLTIREVTEGALCNRCMEEFQFKTIPTLAVLWLSIPSPSYAYRATLLGLPKSGIRKENVCSCQSHFNEIATPGSGKTDGAHLPLKGRAPQSQGF</sequence>
<dbReference type="Proteomes" id="UP001054837">
    <property type="component" value="Unassembled WGS sequence"/>
</dbReference>
<comment type="caution">
    <text evidence="2">The sequence shown here is derived from an EMBL/GenBank/DDBJ whole genome shotgun (WGS) entry which is preliminary data.</text>
</comment>
<reference evidence="2 3" key="1">
    <citation type="submission" date="2021-06" db="EMBL/GenBank/DDBJ databases">
        <title>Caerostris darwini draft genome.</title>
        <authorList>
            <person name="Kono N."/>
            <person name="Arakawa K."/>
        </authorList>
    </citation>
    <scope>NUCLEOTIDE SEQUENCE [LARGE SCALE GENOMIC DNA]</scope>
</reference>
<evidence type="ECO:0000313" key="3">
    <source>
        <dbReference type="Proteomes" id="UP001054837"/>
    </source>
</evidence>
<protein>
    <submittedName>
        <fullName evidence="2">Uncharacterized protein</fullName>
    </submittedName>
</protein>
<evidence type="ECO:0000313" key="2">
    <source>
        <dbReference type="EMBL" id="GIY42118.1"/>
    </source>
</evidence>
<gene>
    <name evidence="2" type="ORF">CDAR_290341</name>
</gene>
<name>A0AAV4T6A4_9ARAC</name>
<accession>A0AAV4T6A4</accession>
<keyword evidence="3" id="KW-1185">Reference proteome</keyword>